<dbReference type="GeneID" id="9595367"/>
<gene>
    <name evidence="1" type="ORF">SCHCODRAFT_107922</name>
</gene>
<organism evidence="2">
    <name type="scientific">Schizophyllum commune (strain H4-8 / FGSC 9210)</name>
    <name type="common">Split gill fungus</name>
    <dbReference type="NCBI Taxonomy" id="578458"/>
    <lineage>
        <taxon>Eukaryota</taxon>
        <taxon>Fungi</taxon>
        <taxon>Dikarya</taxon>
        <taxon>Basidiomycota</taxon>
        <taxon>Agaricomycotina</taxon>
        <taxon>Agaricomycetes</taxon>
        <taxon>Agaricomycetidae</taxon>
        <taxon>Agaricales</taxon>
        <taxon>Schizophyllaceae</taxon>
        <taxon>Schizophyllum</taxon>
    </lineage>
</organism>
<evidence type="ECO:0008006" key="3">
    <source>
        <dbReference type="Google" id="ProtNLM"/>
    </source>
</evidence>
<keyword evidence="2" id="KW-1185">Reference proteome</keyword>
<proteinExistence type="predicted"/>
<dbReference type="VEuPathDB" id="FungiDB:SCHCODRAFT_02686490"/>
<dbReference type="OMA" id="WHYGEEN"/>
<feature type="non-terminal residue" evidence="1">
    <location>
        <position position="342"/>
    </location>
</feature>
<dbReference type="KEGG" id="scm:SCHCO_02686490"/>
<dbReference type="OrthoDB" id="2817141at2759"/>
<reference evidence="1 2" key="1">
    <citation type="journal article" date="2010" name="Nat. Biotechnol.">
        <title>Genome sequence of the model mushroom Schizophyllum commune.</title>
        <authorList>
            <person name="Ohm R.A."/>
            <person name="de Jong J.F."/>
            <person name="Lugones L.G."/>
            <person name="Aerts A."/>
            <person name="Kothe E."/>
            <person name="Stajich J.E."/>
            <person name="de Vries R.P."/>
            <person name="Record E."/>
            <person name="Levasseur A."/>
            <person name="Baker S.E."/>
            <person name="Bartholomew K.A."/>
            <person name="Coutinho P.M."/>
            <person name="Erdmann S."/>
            <person name="Fowler T.J."/>
            <person name="Gathman A.C."/>
            <person name="Lombard V."/>
            <person name="Henrissat B."/>
            <person name="Knabe N."/>
            <person name="Kuees U."/>
            <person name="Lilly W.W."/>
            <person name="Lindquist E."/>
            <person name="Lucas S."/>
            <person name="Magnuson J.K."/>
            <person name="Piumi F."/>
            <person name="Raudaskoski M."/>
            <person name="Salamov A."/>
            <person name="Schmutz J."/>
            <person name="Schwarze F.W.M.R."/>
            <person name="vanKuyk P.A."/>
            <person name="Horton J.S."/>
            <person name="Grigoriev I.V."/>
            <person name="Woesten H.A.B."/>
        </authorList>
    </citation>
    <scope>NUCLEOTIDE SEQUENCE [LARGE SCALE GENOMIC DNA]</scope>
    <source>
        <strain evidence="2">H4-8 / FGSC 9210</strain>
    </source>
</reference>
<dbReference type="RefSeq" id="XP_003033261.1">
    <property type="nucleotide sequence ID" value="XM_003033215.1"/>
</dbReference>
<evidence type="ECO:0000313" key="1">
    <source>
        <dbReference type="EMBL" id="EFI98358.1"/>
    </source>
</evidence>
<dbReference type="Proteomes" id="UP000007431">
    <property type="component" value="Unassembled WGS sequence"/>
</dbReference>
<sequence>MSQQPLIGDEPGIEVQFSGTRTSVILRPYEYGRGLNANSFRPVPPNSRFVTALPRLRGKKLPFERYSTWCSDWTTQSSLVFYAETFPSVRSRGATRLRFAIKVALNIRPDNYGHPHLEAMYHEAVFYAKHLGELQGRAVPKHYGIWVGTTPWGVSVACAFMEWAGLPYCSAAFDRNFERKDRRAKTMAVLLALHRAGFQHNGLDEDTRHILFDEPRERAFLVDFTNVERHICTNTGRVGPCRLNMPLKEYSGPPAPHILGCEEIWQLGCTVHFFGNGPPAGPEADPEVQKANQKATDAYLRKKRAQEATARLMKCLEEHRRQVLDVSAPRPSEFADATSAQR</sequence>
<dbReference type="EMBL" id="GL377305">
    <property type="protein sequence ID" value="EFI98358.1"/>
    <property type="molecule type" value="Genomic_DNA"/>
</dbReference>
<accession>D8Q0H9</accession>
<dbReference type="InParanoid" id="D8Q0H9"/>
<name>D8Q0H9_SCHCM</name>
<dbReference type="HOGENOM" id="CLU_883270_0_0_1"/>
<protein>
    <recommendedName>
        <fullName evidence="3">Protein kinase domain-containing protein</fullName>
    </recommendedName>
</protein>
<dbReference type="AlphaFoldDB" id="D8Q0H9"/>
<evidence type="ECO:0000313" key="2">
    <source>
        <dbReference type="Proteomes" id="UP000007431"/>
    </source>
</evidence>